<dbReference type="OrthoDB" id="1349101at2"/>
<dbReference type="EMBL" id="MVDD01000010">
    <property type="protein sequence ID" value="PKQ61981.1"/>
    <property type="molecule type" value="Genomic_DNA"/>
</dbReference>
<dbReference type="AlphaFoldDB" id="A0A2N3HVC7"/>
<dbReference type="Proteomes" id="UP000233535">
    <property type="component" value="Unassembled WGS sequence"/>
</dbReference>
<evidence type="ECO:0000256" key="1">
    <source>
        <dbReference type="SAM" id="Phobius"/>
    </source>
</evidence>
<keyword evidence="1" id="KW-1133">Transmembrane helix</keyword>
<protein>
    <submittedName>
        <fullName evidence="2">Uncharacterized protein</fullName>
    </submittedName>
</protein>
<reference evidence="2 3" key="1">
    <citation type="journal article" date="2017" name="Front. Microbiol.">
        <title>Labilibaculum manganireducens gen. nov., sp. nov. and Labilibaculum filiforme sp. nov., Novel Bacteroidetes Isolated from Subsurface Sediments of the Baltic Sea.</title>
        <authorList>
            <person name="Vandieken V."/>
            <person name="Marshall I.P."/>
            <person name="Niemann H."/>
            <person name="Engelen B."/>
            <person name="Cypionka H."/>
        </authorList>
    </citation>
    <scope>NUCLEOTIDE SEQUENCE [LARGE SCALE GENOMIC DNA]</scope>
    <source>
        <strain evidence="2 3">59.16B</strain>
    </source>
</reference>
<organism evidence="2 3">
    <name type="scientific">Labilibaculum filiforme</name>
    <dbReference type="NCBI Taxonomy" id="1940526"/>
    <lineage>
        <taxon>Bacteria</taxon>
        <taxon>Pseudomonadati</taxon>
        <taxon>Bacteroidota</taxon>
        <taxon>Bacteroidia</taxon>
        <taxon>Marinilabiliales</taxon>
        <taxon>Marinifilaceae</taxon>
        <taxon>Labilibaculum</taxon>
    </lineage>
</organism>
<proteinExistence type="predicted"/>
<evidence type="ECO:0000313" key="2">
    <source>
        <dbReference type="EMBL" id="PKQ61981.1"/>
    </source>
</evidence>
<name>A0A2N3HVC7_9BACT</name>
<evidence type="ECO:0000313" key="3">
    <source>
        <dbReference type="Proteomes" id="UP000233535"/>
    </source>
</evidence>
<keyword evidence="1" id="KW-0812">Transmembrane</keyword>
<keyword evidence="3" id="KW-1185">Reference proteome</keyword>
<comment type="caution">
    <text evidence="2">The sequence shown here is derived from an EMBL/GenBank/DDBJ whole genome shotgun (WGS) entry which is preliminary data.</text>
</comment>
<feature type="transmembrane region" description="Helical" evidence="1">
    <location>
        <begin position="12"/>
        <end position="32"/>
    </location>
</feature>
<sequence>MMDDKITKQINFLKIYSGFLTLALLGVIFYVINQSTESKLKELTVERINIVESNGDLKLVISNSSRQHQGIINGKPLPKRERQAGLIFFNSVGDECGGLIYDGNDKGAGLVLSVDKYRDDQVMQLRYIENTENNARTYGMQFWDYPKEDSYQQRNNAFEALQKIEDEAEKRDAYLKMKQDSLLAEDRMFVGKKMNNDIGLFINDNKGRPRIRIYIDTDNNPKIELLNEEGNVLVKE</sequence>
<gene>
    <name evidence="2" type="ORF">BZG02_13655</name>
</gene>
<accession>A0A2N3HVC7</accession>
<keyword evidence="1" id="KW-0472">Membrane</keyword>